<sequence>MRELSAEQRDRFFSAVKRLRIEGGDIFQQFTRIHIENQMQAHGVPAFLPWHREYLRWYELALQRIDSSVVLPYWDWSVDSQSPELSPVLGEGFFGGNGRSEDSCVANGTFAGWQTSVPDDHCLKRSYNSGHRISSWYSPEVLEVILTWSKSYDQFRTILEGAPHGAVHVNIGGDFSTMHAPNDPIFYVHHAFVDMLWHEWQQRNPSMANTYNGLGNDGQVKHEDVLVPFNVPVSQTFDTRSPRYCYFYSRYGTQVPSKPNILARRQDNQILHSIYTLLDSITSSLLAIPGLYISPLDRTTPNKIRIPTPLPDDYIIANHLNPIQVRQSETDFQSLISSLNINPNFIPFANLHSLLGI</sequence>
<accession>A0ACC2TH31</accession>
<dbReference type="Proteomes" id="UP001165960">
    <property type="component" value="Unassembled WGS sequence"/>
</dbReference>
<gene>
    <name evidence="1" type="ORF">DSO57_1010745</name>
</gene>
<dbReference type="EMBL" id="QTSX02002876">
    <property type="protein sequence ID" value="KAJ9073984.1"/>
    <property type="molecule type" value="Genomic_DNA"/>
</dbReference>
<name>A0ACC2TH31_9FUNG</name>
<comment type="caution">
    <text evidence="1">The sequence shown here is derived from an EMBL/GenBank/DDBJ whole genome shotgun (WGS) entry which is preliminary data.</text>
</comment>
<reference evidence="1" key="1">
    <citation type="submission" date="2022-04" db="EMBL/GenBank/DDBJ databases">
        <title>Genome of the entomopathogenic fungus Entomophthora muscae.</title>
        <authorList>
            <person name="Elya C."/>
            <person name="Lovett B.R."/>
            <person name="Lee E."/>
            <person name="Macias A.M."/>
            <person name="Hajek A.E."/>
            <person name="De Bivort B.L."/>
            <person name="Kasson M.T."/>
            <person name="De Fine Licht H.H."/>
            <person name="Stajich J.E."/>
        </authorList>
    </citation>
    <scope>NUCLEOTIDE SEQUENCE</scope>
    <source>
        <strain evidence="1">Berkeley</strain>
    </source>
</reference>
<protein>
    <submittedName>
        <fullName evidence="1">Uncharacterized protein</fullName>
    </submittedName>
</protein>
<proteinExistence type="predicted"/>
<evidence type="ECO:0000313" key="1">
    <source>
        <dbReference type="EMBL" id="KAJ9073984.1"/>
    </source>
</evidence>
<keyword evidence="2" id="KW-1185">Reference proteome</keyword>
<organism evidence="1 2">
    <name type="scientific">Entomophthora muscae</name>
    <dbReference type="NCBI Taxonomy" id="34485"/>
    <lineage>
        <taxon>Eukaryota</taxon>
        <taxon>Fungi</taxon>
        <taxon>Fungi incertae sedis</taxon>
        <taxon>Zoopagomycota</taxon>
        <taxon>Entomophthoromycotina</taxon>
        <taxon>Entomophthoromycetes</taxon>
        <taxon>Entomophthorales</taxon>
        <taxon>Entomophthoraceae</taxon>
        <taxon>Entomophthora</taxon>
    </lineage>
</organism>
<evidence type="ECO:0000313" key="2">
    <source>
        <dbReference type="Proteomes" id="UP001165960"/>
    </source>
</evidence>